<reference evidence="1 2" key="1">
    <citation type="journal article" date="2024" name="Plant Biotechnol. J.">
        <title>Genome and CRISPR/Cas9 system of a widespread forest tree (Populus alba) in the world.</title>
        <authorList>
            <person name="Liu Y.J."/>
            <person name="Jiang P.F."/>
            <person name="Han X.M."/>
            <person name="Li X.Y."/>
            <person name="Wang H.M."/>
            <person name="Wang Y.J."/>
            <person name="Wang X.X."/>
            <person name="Zeng Q.Y."/>
        </authorList>
    </citation>
    <scope>NUCLEOTIDE SEQUENCE [LARGE SCALE GENOMIC DNA]</scope>
    <source>
        <strain evidence="2">cv. PAL-ZL1</strain>
    </source>
</reference>
<protein>
    <submittedName>
        <fullName evidence="1">Uncharacterized protein</fullName>
    </submittedName>
</protein>
<accession>A0ACC4CRR6</accession>
<organism evidence="1 2">
    <name type="scientific">Populus alba</name>
    <name type="common">White poplar</name>
    <dbReference type="NCBI Taxonomy" id="43335"/>
    <lineage>
        <taxon>Eukaryota</taxon>
        <taxon>Viridiplantae</taxon>
        <taxon>Streptophyta</taxon>
        <taxon>Embryophyta</taxon>
        <taxon>Tracheophyta</taxon>
        <taxon>Spermatophyta</taxon>
        <taxon>Magnoliopsida</taxon>
        <taxon>eudicotyledons</taxon>
        <taxon>Gunneridae</taxon>
        <taxon>Pentapetalae</taxon>
        <taxon>rosids</taxon>
        <taxon>fabids</taxon>
        <taxon>Malpighiales</taxon>
        <taxon>Salicaceae</taxon>
        <taxon>Saliceae</taxon>
        <taxon>Populus</taxon>
    </lineage>
</organism>
<dbReference type="Proteomes" id="UP000309997">
    <property type="component" value="Unassembled WGS sequence"/>
</dbReference>
<proteinExistence type="predicted"/>
<comment type="caution">
    <text evidence="1">The sequence shown here is derived from an EMBL/GenBank/DDBJ whole genome shotgun (WGS) entry which is preliminary data.</text>
</comment>
<dbReference type="EMBL" id="RCHU02000002">
    <property type="protein sequence ID" value="KAL3603921.1"/>
    <property type="molecule type" value="Genomic_DNA"/>
</dbReference>
<gene>
    <name evidence="1" type="ORF">D5086_004780</name>
</gene>
<sequence length="67" mass="7361">MSPSSAAALFLSMLSCFCTCWGFGTVYHRGIHPIYTKLWPPISIHGGDTKVELVRCTSSPQITSDQQ</sequence>
<evidence type="ECO:0000313" key="1">
    <source>
        <dbReference type="EMBL" id="KAL3603921.1"/>
    </source>
</evidence>
<evidence type="ECO:0000313" key="2">
    <source>
        <dbReference type="Proteomes" id="UP000309997"/>
    </source>
</evidence>
<name>A0ACC4CRR6_POPAL</name>
<keyword evidence="2" id="KW-1185">Reference proteome</keyword>